<dbReference type="RefSeq" id="WP_353893972.1">
    <property type="nucleotide sequence ID" value="NZ_CP159485.1"/>
</dbReference>
<sequence length="109" mass="12011">MKTLKELRDIREKASAKLKARNAADKSTIKVQVGMGTCGISSGARDTFMAILEEANNKNIDNLSITQVGCLGNCFEEPVVRLIYPGQKPKIFVNVDVEKAKEIIEEIKS</sequence>
<evidence type="ECO:0000313" key="1">
    <source>
        <dbReference type="EMBL" id="XCI29424.1"/>
    </source>
</evidence>
<gene>
    <name evidence="1" type="ORF">PRVXH_000743</name>
</gene>
<dbReference type="InterPro" id="IPR036249">
    <property type="entry name" value="Thioredoxin-like_sf"/>
</dbReference>
<dbReference type="Gene3D" id="3.40.30.10">
    <property type="entry name" value="Glutaredoxin"/>
    <property type="match status" value="1"/>
</dbReference>
<accession>A0AAU8HVK5</accession>
<dbReference type="SUPFAM" id="SSF52833">
    <property type="entry name" value="Thioredoxin-like"/>
    <property type="match status" value="1"/>
</dbReference>
<dbReference type="AlphaFoldDB" id="A0AAU8HVK5"/>
<reference evidence="1" key="1">
    <citation type="journal article" date="2018" name="Antonie Van Leeuwenhoek">
        <title>Proteinivorax hydrogeniformans sp. nov., an anaerobic, haloalkaliphilic bacterium fermenting proteinaceous compounds with high hydrogen production.</title>
        <authorList>
            <person name="Boltyanskaya Y."/>
            <person name="Detkova E."/>
            <person name="Pimenov N."/>
            <person name="Kevbrin V."/>
        </authorList>
    </citation>
    <scope>NUCLEOTIDE SEQUENCE</scope>
    <source>
        <strain evidence="1">Z-710</strain>
    </source>
</reference>
<reference evidence="1" key="2">
    <citation type="submission" date="2024-06" db="EMBL/GenBank/DDBJ databases">
        <authorList>
            <person name="Petrova K.O."/>
            <person name="Toshchakov S.V."/>
            <person name="Boltjanskaja Y.V."/>
            <person name="Kevbrin V.V."/>
        </authorList>
    </citation>
    <scope>NUCLEOTIDE SEQUENCE</scope>
    <source>
        <strain evidence="1">Z-710</strain>
    </source>
</reference>
<name>A0AAU8HVK5_9FIRM</name>
<dbReference type="EMBL" id="CP159485">
    <property type="protein sequence ID" value="XCI29424.1"/>
    <property type="molecule type" value="Genomic_DNA"/>
</dbReference>
<dbReference type="CDD" id="cd02980">
    <property type="entry name" value="TRX_Fd_family"/>
    <property type="match status" value="1"/>
</dbReference>
<proteinExistence type="predicted"/>
<protein>
    <submittedName>
        <fullName evidence="1">(2Fe-2S) ferredoxin domain-containing protein</fullName>
    </submittedName>
</protein>
<organism evidence="1">
    <name type="scientific">Proteinivorax hydrogeniformans</name>
    <dbReference type="NCBI Taxonomy" id="1826727"/>
    <lineage>
        <taxon>Bacteria</taxon>
        <taxon>Bacillati</taxon>
        <taxon>Bacillota</taxon>
        <taxon>Clostridia</taxon>
        <taxon>Eubacteriales</taxon>
        <taxon>Proteinivoracaceae</taxon>
        <taxon>Proteinivorax</taxon>
    </lineage>
</organism>